<dbReference type="PANTHER" id="PTHR22926">
    <property type="entry name" value="PHOSPHO-N-ACETYLMURAMOYL-PENTAPEPTIDE-TRANSFERASE"/>
    <property type="match status" value="1"/>
</dbReference>
<dbReference type="KEGG" id="doa:AXF15_00875"/>
<sequence length="555" mass="62305">MNFLIIFYIAFLLSTLMVPLNIRLGRRWGIVDKPDPRKIHTSLIPRTGGLAIALGTLAALFAVLPSSRPLSGYLGGGAVILAFGIWDDMRDLNYKLKFLGQILAVLLFIALSGIKISCLGELWPGSTIYLGPASILVTVIFVLAVINIINLSDGLDALAGGLSLLVLLACALLGYVQETLLPIAVALAVSGGLVGFMRFNMHPAEVFMGDTGSQFLGYSIGICLMMLTQGESIYSPVLPLFLLGTPVLDTAMVIYERIRSGNSPFKPDKNHLHHKLLRAGLSQEQAVISIYFLHFSLILVGFGMRFVQDYIALTVYILIFCAIMFLRLAIHGKNIDAHDLYSSIKNGIVSLFIWNGKPIDIRYCISFIFWKSFFALFFLFFFINIIYINHYPPYTLHTILILSIFLLILFFIDYKSISIKYIYYILLFFILYTSVYGSIGSIEKSIPMESYNLLSFIFFALTFFYFGCLILTPEKTPLNPLDYILLAFILLLILIPEGQNDPYNVRQIIMKAVLLGLALNLIFSRIGRNRKYIIFVTCFLLGETAFMILFRRAVL</sequence>
<feature type="transmembrane region" description="Helical" evidence="8">
    <location>
        <begin position="286"/>
        <end position="304"/>
    </location>
</feature>
<dbReference type="EMBL" id="CP014230">
    <property type="protein sequence ID" value="AMD91813.1"/>
    <property type="molecule type" value="Genomic_DNA"/>
</dbReference>
<dbReference type="AlphaFoldDB" id="A0A0X8JNT0"/>
<protein>
    <recommendedName>
        <fullName evidence="11">Glycosyl transferase</fullName>
    </recommendedName>
</protein>
<evidence type="ECO:0000313" key="10">
    <source>
        <dbReference type="Proteomes" id="UP000063964"/>
    </source>
</evidence>
<feature type="transmembrane region" description="Helical" evidence="8">
    <location>
        <begin position="128"/>
        <end position="150"/>
    </location>
</feature>
<dbReference type="PANTHER" id="PTHR22926:SF3">
    <property type="entry name" value="UNDECAPRENYL-PHOSPHATE ALPHA-N-ACETYLGLUCOSAMINYL 1-PHOSPHATE TRANSFERASE"/>
    <property type="match status" value="1"/>
</dbReference>
<feature type="transmembrane region" description="Helical" evidence="8">
    <location>
        <begin position="310"/>
        <end position="330"/>
    </location>
</feature>
<dbReference type="GO" id="GO:0044038">
    <property type="term" value="P:cell wall macromolecule biosynthetic process"/>
    <property type="evidence" value="ECO:0007669"/>
    <property type="project" value="TreeGrafter"/>
</dbReference>
<dbReference type="RefSeq" id="WP_066602042.1">
    <property type="nucleotide sequence ID" value="NZ_CP014230.1"/>
</dbReference>
<evidence type="ECO:0000256" key="3">
    <source>
        <dbReference type="ARBA" id="ARBA00022679"/>
    </source>
</evidence>
<dbReference type="CDD" id="cd06853">
    <property type="entry name" value="GT_WecA_like"/>
    <property type="match status" value="1"/>
</dbReference>
<feature type="transmembrane region" description="Helical" evidence="8">
    <location>
        <begin position="421"/>
        <end position="439"/>
    </location>
</feature>
<feature type="transmembrane region" description="Helical" evidence="8">
    <location>
        <begin position="483"/>
        <end position="499"/>
    </location>
</feature>
<comment type="cofactor">
    <cofactor evidence="7">
        <name>Mg(2+)</name>
        <dbReference type="ChEBI" id="CHEBI:18420"/>
    </cofactor>
</comment>
<dbReference type="Pfam" id="PF00953">
    <property type="entry name" value="Glycos_transf_4"/>
    <property type="match status" value="1"/>
</dbReference>
<keyword evidence="5 8" id="KW-1133">Transmembrane helix</keyword>
<proteinExistence type="predicted"/>
<evidence type="ECO:0000256" key="6">
    <source>
        <dbReference type="ARBA" id="ARBA00023136"/>
    </source>
</evidence>
<feature type="transmembrane region" description="Helical" evidence="8">
    <location>
        <begin position="394"/>
        <end position="414"/>
    </location>
</feature>
<dbReference type="OrthoDB" id="9783652at2"/>
<feature type="binding site" evidence="7">
    <location>
        <position position="210"/>
    </location>
    <ligand>
        <name>Mg(2+)</name>
        <dbReference type="ChEBI" id="CHEBI:18420"/>
    </ligand>
</feature>
<keyword evidence="4 8" id="KW-0812">Transmembrane</keyword>
<dbReference type="GO" id="GO:0016780">
    <property type="term" value="F:phosphotransferase activity, for other substituted phosphate groups"/>
    <property type="evidence" value="ECO:0007669"/>
    <property type="project" value="InterPro"/>
</dbReference>
<evidence type="ECO:0000313" key="9">
    <source>
        <dbReference type="EMBL" id="AMD91813.1"/>
    </source>
</evidence>
<dbReference type="GO" id="GO:0046872">
    <property type="term" value="F:metal ion binding"/>
    <property type="evidence" value="ECO:0007669"/>
    <property type="project" value="UniProtKB-KW"/>
</dbReference>
<evidence type="ECO:0000256" key="5">
    <source>
        <dbReference type="ARBA" id="ARBA00022989"/>
    </source>
</evidence>
<feature type="transmembrane region" description="Helical" evidence="8">
    <location>
        <begin position="70"/>
        <end position="86"/>
    </location>
</feature>
<feature type="transmembrane region" description="Helical" evidence="8">
    <location>
        <begin position="451"/>
        <end position="471"/>
    </location>
</feature>
<feature type="transmembrane region" description="Helical" evidence="8">
    <location>
        <begin position="367"/>
        <end position="388"/>
    </location>
</feature>
<reference evidence="10" key="1">
    <citation type="submission" date="2016-02" db="EMBL/GenBank/DDBJ databases">
        <authorList>
            <person name="Holder M.E."/>
            <person name="Ajami N.J."/>
            <person name="Petrosino J.F."/>
        </authorList>
    </citation>
    <scope>NUCLEOTIDE SEQUENCE [LARGE SCALE GENOMIC DNA]</scope>
    <source>
        <strain evidence="10">DSM 12838</strain>
    </source>
</reference>
<dbReference type="Proteomes" id="UP000063964">
    <property type="component" value="Chromosome"/>
</dbReference>
<keyword evidence="3" id="KW-0808">Transferase</keyword>
<feature type="transmembrane region" description="Helical" evidence="8">
    <location>
        <begin position="157"/>
        <end position="175"/>
    </location>
</feature>
<evidence type="ECO:0000256" key="2">
    <source>
        <dbReference type="ARBA" id="ARBA00022475"/>
    </source>
</evidence>
<feature type="binding site" evidence="7">
    <location>
        <position position="150"/>
    </location>
    <ligand>
        <name>Mg(2+)</name>
        <dbReference type="ChEBI" id="CHEBI:18420"/>
    </ligand>
</feature>
<dbReference type="GO" id="GO:0009103">
    <property type="term" value="P:lipopolysaccharide biosynthetic process"/>
    <property type="evidence" value="ECO:0007669"/>
    <property type="project" value="TreeGrafter"/>
</dbReference>
<comment type="subcellular location">
    <subcellularLocation>
        <location evidence="1">Cell membrane</location>
        <topology evidence="1">Multi-pass membrane protein</topology>
    </subcellularLocation>
</comment>
<feature type="transmembrane region" description="Helical" evidence="8">
    <location>
        <begin position="505"/>
        <end position="523"/>
    </location>
</feature>
<keyword evidence="6 8" id="KW-0472">Membrane</keyword>
<feature type="transmembrane region" description="Helical" evidence="8">
    <location>
        <begin position="98"/>
        <end position="116"/>
    </location>
</feature>
<accession>A0A0X8JNT0</accession>
<evidence type="ECO:0000256" key="7">
    <source>
        <dbReference type="PIRSR" id="PIRSR600715-1"/>
    </source>
</evidence>
<evidence type="ECO:0000256" key="1">
    <source>
        <dbReference type="ARBA" id="ARBA00004651"/>
    </source>
</evidence>
<feature type="transmembrane region" description="Helical" evidence="8">
    <location>
        <begin position="6"/>
        <end position="22"/>
    </location>
</feature>
<keyword evidence="10" id="KW-1185">Reference proteome</keyword>
<dbReference type="InterPro" id="IPR000715">
    <property type="entry name" value="Glycosyl_transferase_4"/>
</dbReference>
<feature type="transmembrane region" description="Helical" evidence="8">
    <location>
        <begin position="43"/>
        <end position="64"/>
    </location>
</feature>
<keyword evidence="7" id="KW-0460">Magnesium</keyword>
<gene>
    <name evidence="9" type="ORF">AXF15_00875</name>
</gene>
<feature type="transmembrane region" description="Helical" evidence="8">
    <location>
        <begin position="206"/>
        <end position="227"/>
    </location>
</feature>
<feature type="transmembrane region" description="Helical" evidence="8">
    <location>
        <begin position="532"/>
        <end position="550"/>
    </location>
</feature>
<feature type="transmembrane region" description="Helical" evidence="8">
    <location>
        <begin position="233"/>
        <end position="255"/>
    </location>
</feature>
<feature type="transmembrane region" description="Helical" evidence="8">
    <location>
        <begin position="181"/>
        <end position="199"/>
    </location>
</feature>
<name>A0A0X8JNT0_9BACT</name>
<evidence type="ECO:0000256" key="4">
    <source>
        <dbReference type="ARBA" id="ARBA00022692"/>
    </source>
</evidence>
<dbReference type="GO" id="GO:0071555">
    <property type="term" value="P:cell wall organization"/>
    <property type="evidence" value="ECO:0007669"/>
    <property type="project" value="TreeGrafter"/>
</dbReference>
<keyword evidence="7" id="KW-0479">Metal-binding</keyword>
<dbReference type="STRING" id="888061.AXF15_00875"/>
<evidence type="ECO:0000256" key="8">
    <source>
        <dbReference type="SAM" id="Phobius"/>
    </source>
</evidence>
<keyword evidence="2" id="KW-1003">Cell membrane</keyword>
<dbReference type="GO" id="GO:0005886">
    <property type="term" value="C:plasma membrane"/>
    <property type="evidence" value="ECO:0007669"/>
    <property type="project" value="UniProtKB-SubCell"/>
</dbReference>
<organism evidence="9 10">
    <name type="scientific">Desulfomicrobium orale DSM 12838</name>
    <dbReference type="NCBI Taxonomy" id="888061"/>
    <lineage>
        <taxon>Bacteria</taxon>
        <taxon>Pseudomonadati</taxon>
        <taxon>Thermodesulfobacteriota</taxon>
        <taxon>Desulfovibrionia</taxon>
        <taxon>Desulfovibrionales</taxon>
        <taxon>Desulfomicrobiaceae</taxon>
        <taxon>Desulfomicrobium</taxon>
    </lineage>
</organism>
<evidence type="ECO:0008006" key="11">
    <source>
        <dbReference type="Google" id="ProtNLM"/>
    </source>
</evidence>